<gene>
    <name evidence="2" type="ORF">NP233_g6932</name>
</gene>
<evidence type="ECO:0000313" key="3">
    <source>
        <dbReference type="Proteomes" id="UP001213000"/>
    </source>
</evidence>
<evidence type="ECO:0000313" key="2">
    <source>
        <dbReference type="EMBL" id="KAJ3566551.1"/>
    </source>
</evidence>
<protein>
    <recommendedName>
        <fullName evidence="4">PLC-like phosphodiesterase</fullName>
    </recommendedName>
</protein>
<organism evidence="2 3">
    <name type="scientific">Leucocoprinus birnbaumii</name>
    <dbReference type="NCBI Taxonomy" id="56174"/>
    <lineage>
        <taxon>Eukaryota</taxon>
        <taxon>Fungi</taxon>
        <taxon>Dikarya</taxon>
        <taxon>Basidiomycota</taxon>
        <taxon>Agaricomycotina</taxon>
        <taxon>Agaricomycetes</taxon>
        <taxon>Agaricomycetidae</taxon>
        <taxon>Agaricales</taxon>
        <taxon>Agaricineae</taxon>
        <taxon>Agaricaceae</taxon>
        <taxon>Leucocoprinus</taxon>
    </lineage>
</organism>
<keyword evidence="3" id="KW-1185">Reference proteome</keyword>
<accession>A0AAD5VSJ8</accession>
<name>A0AAD5VSJ8_9AGAR</name>
<dbReference type="PANTHER" id="PTHR13593:SF140">
    <property type="entry name" value="PLC-LIKE PHOSPHODIESTERASE"/>
    <property type="match status" value="1"/>
</dbReference>
<evidence type="ECO:0000256" key="1">
    <source>
        <dbReference type="SAM" id="SignalP"/>
    </source>
</evidence>
<dbReference type="Gene3D" id="3.20.20.190">
    <property type="entry name" value="Phosphatidylinositol (PI) phosphodiesterase"/>
    <property type="match status" value="1"/>
</dbReference>
<dbReference type="Proteomes" id="UP001213000">
    <property type="component" value="Unassembled WGS sequence"/>
</dbReference>
<sequence>MQLRLAALVLTVGFTVVFGVTLPARRELACNGHPQLCGRSYGNTTFLGSHDSFAYSRNPLALSRTQVADITSQLKLGVRLLQAQGRLHNGVLHFCHTSCILFNGGTVEKYLRTVKQFLDKNPNEILTFIFTNPEHVSIEKYWKPAFDKSGITPMIYVPSHHPMKRTEWPTLGEMIQSKKRVVVFVDSDITNPNSDTPIVDFILPEFQMVWEDPYSSTNPTFPCKIDRTSGPLRSIDQLNMINHNFNKKLIPIGAGVLVSDHHRAHEVNSVQSIHAHANGCAEFTDGRAPNFVLLDYVDVGEGMKAVDKLNGF</sequence>
<feature type="chain" id="PRO_5042270300" description="PLC-like phosphodiesterase" evidence="1">
    <location>
        <begin position="20"/>
        <end position="312"/>
    </location>
</feature>
<dbReference type="InterPro" id="IPR051057">
    <property type="entry name" value="PI-PLC_domain"/>
</dbReference>
<dbReference type="InterPro" id="IPR017946">
    <property type="entry name" value="PLC-like_Pdiesterase_TIM-brl"/>
</dbReference>
<dbReference type="SUPFAM" id="SSF51695">
    <property type="entry name" value="PLC-like phosphodiesterases"/>
    <property type="match status" value="1"/>
</dbReference>
<dbReference type="Pfam" id="PF26146">
    <property type="entry name" value="PI-PLC_X"/>
    <property type="match status" value="1"/>
</dbReference>
<proteinExistence type="predicted"/>
<dbReference type="GO" id="GO:0006629">
    <property type="term" value="P:lipid metabolic process"/>
    <property type="evidence" value="ECO:0007669"/>
    <property type="project" value="InterPro"/>
</dbReference>
<dbReference type="PANTHER" id="PTHR13593">
    <property type="match status" value="1"/>
</dbReference>
<reference evidence="2" key="1">
    <citation type="submission" date="2022-07" db="EMBL/GenBank/DDBJ databases">
        <title>Genome Sequence of Leucocoprinus birnbaumii.</title>
        <authorList>
            <person name="Buettner E."/>
        </authorList>
    </citation>
    <scope>NUCLEOTIDE SEQUENCE</scope>
    <source>
        <strain evidence="2">VT141</strain>
    </source>
</reference>
<keyword evidence="1" id="KW-0732">Signal</keyword>
<dbReference type="GO" id="GO:0008081">
    <property type="term" value="F:phosphoric diester hydrolase activity"/>
    <property type="evidence" value="ECO:0007669"/>
    <property type="project" value="InterPro"/>
</dbReference>
<dbReference type="EMBL" id="JANIEX010000478">
    <property type="protein sequence ID" value="KAJ3566551.1"/>
    <property type="molecule type" value="Genomic_DNA"/>
</dbReference>
<comment type="caution">
    <text evidence="2">The sequence shown here is derived from an EMBL/GenBank/DDBJ whole genome shotgun (WGS) entry which is preliminary data.</text>
</comment>
<feature type="signal peptide" evidence="1">
    <location>
        <begin position="1"/>
        <end position="19"/>
    </location>
</feature>
<evidence type="ECO:0008006" key="4">
    <source>
        <dbReference type="Google" id="ProtNLM"/>
    </source>
</evidence>
<dbReference type="AlphaFoldDB" id="A0AAD5VSJ8"/>